<dbReference type="AlphaFoldDB" id="A0AAV4BP39"/>
<sequence length="174" mass="19077">MPRRIEPTTGFLRFLFEASIPRFSDVSILLKWYGDSYKVLLLVDERDDYDDGDVDDGRCCGGGSISDDGDIDDGRRCGGGGVGDDGDIDDGRCCGPGSVGDDGDNDDGRCCGPGSVGDDAEDHMTNESFIVYKRRERWLTDRAVGYQVRGPRFESQSKPSQFFLLFCVYPALNG</sequence>
<keyword evidence="2" id="KW-1185">Reference proteome</keyword>
<dbReference type="Proteomes" id="UP000735302">
    <property type="component" value="Unassembled WGS sequence"/>
</dbReference>
<organism evidence="1 2">
    <name type="scientific">Plakobranchus ocellatus</name>
    <dbReference type="NCBI Taxonomy" id="259542"/>
    <lineage>
        <taxon>Eukaryota</taxon>
        <taxon>Metazoa</taxon>
        <taxon>Spiralia</taxon>
        <taxon>Lophotrochozoa</taxon>
        <taxon>Mollusca</taxon>
        <taxon>Gastropoda</taxon>
        <taxon>Heterobranchia</taxon>
        <taxon>Euthyneura</taxon>
        <taxon>Panpulmonata</taxon>
        <taxon>Sacoglossa</taxon>
        <taxon>Placobranchoidea</taxon>
        <taxon>Plakobranchidae</taxon>
        <taxon>Plakobranchus</taxon>
    </lineage>
</organism>
<gene>
    <name evidence="1" type="ORF">PoB_004740300</name>
</gene>
<protein>
    <submittedName>
        <fullName evidence="1">Uncharacterized protein</fullName>
    </submittedName>
</protein>
<dbReference type="EMBL" id="BLXT01005220">
    <property type="protein sequence ID" value="GFO20898.1"/>
    <property type="molecule type" value="Genomic_DNA"/>
</dbReference>
<evidence type="ECO:0000313" key="2">
    <source>
        <dbReference type="Proteomes" id="UP000735302"/>
    </source>
</evidence>
<name>A0AAV4BP39_9GAST</name>
<reference evidence="1 2" key="1">
    <citation type="journal article" date="2021" name="Elife">
        <title>Chloroplast acquisition without the gene transfer in kleptoplastic sea slugs, Plakobranchus ocellatus.</title>
        <authorList>
            <person name="Maeda T."/>
            <person name="Takahashi S."/>
            <person name="Yoshida T."/>
            <person name="Shimamura S."/>
            <person name="Takaki Y."/>
            <person name="Nagai Y."/>
            <person name="Toyoda A."/>
            <person name="Suzuki Y."/>
            <person name="Arimoto A."/>
            <person name="Ishii H."/>
            <person name="Satoh N."/>
            <person name="Nishiyama T."/>
            <person name="Hasebe M."/>
            <person name="Maruyama T."/>
            <person name="Minagawa J."/>
            <person name="Obokata J."/>
            <person name="Shigenobu S."/>
        </authorList>
    </citation>
    <scope>NUCLEOTIDE SEQUENCE [LARGE SCALE GENOMIC DNA]</scope>
</reference>
<proteinExistence type="predicted"/>
<comment type="caution">
    <text evidence="1">The sequence shown here is derived from an EMBL/GenBank/DDBJ whole genome shotgun (WGS) entry which is preliminary data.</text>
</comment>
<accession>A0AAV4BP39</accession>
<evidence type="ECO:0000313" key="1">
    <source>
        <dbReference type="EMBL" id="GFO20898.1"/>
    </source>
</evidence>